<gene>
    <name evidence="2" type="ORF">FUAX_43560</name>
</gene>
<dbReference type="NCBIfam" id="TIGR02592">
    <property type="entry name" value="cas_Cas5h"/>
    <property type="match status" value="1"/>
</dbReference>
<keyword evidence="2" id="KW-0614">Plasmid</keyword>
<dbReference type="NCBIfam" id="TIGR02593">
    <property type="entry name" value="CRISPR_cas5"/>
    <property type="match status" value="1"/>
</dbReference>
<evidence type="ECO:0000313" key="3">
    <source>
        <dbReference type="Proteomes" id="UP001348817"/>
    </source>
</evidence>
<geneLocation type="plasmid" evidence="2 3">
    <name>pFA2</name>
</geneLocation>
<accession>A0AAU9CIG9</accession>
<dbReference type="RefSeq" id="WP_338395078.1">
    <property type="nucleotide sequence ID" value="NZ_AP025316.1"/>
</dbReference>
<dbReference type="InterPro" id="IPR013422">
    <property type="entry name" value="CRISPR-assoc_prot_Cas5_N"/>
</dbReference>
<dbReference type="EMBL" id="AP025316">
    <property type="protein sequence ID" value="BDD11924.1"/>
    <property type="molecule type" value="Genomic_DNA"/>
</dbReference>
<protein>
    <recommendedName>
        <fullName evidence="4">Type I-B CRISPR-associated protein Cas5</fullName>
    </recommendedName>
</protein>
<keyword evidence="3" id="KW-1185">Reference proteome</keyword>
<reference evidence="2 3" key="1">
    <citation type="submission" date="2021-12" db="EMBL/GenBank/DDBJ databases">
        <title>Genome sequencing of bacteria with rrn-lacking chromosome and rrn-plasmid.</title>
        <authorList>
            <person name="Anda M."/>
            <person name="Iwasaki W."/>
        </authorList>
    </citation>
    <scope>NUCLEOTIDE SEQUENCE [LARGE SCALE GENOMIC DNA]</scope>
    <source>
        <strain evidence="2 3">DSM 100852</strain>
        <plasmid evidence="2 3">pFA2</plasmid>
    </source>
</reference>
<dbReference type="KEGG" id="fax:FUAX_43560"/>
<organism evidence="2 3">
    <name type="scientific">Fulvitalea axinellae</name>
    <dbReference type="NCBI Taxonomy" id="1182444"/>
    <lineage>
        <taxon>Bacteria</taxon>
        <taxon>Pseudomonadati</taxon>
        <taxon>Bacteroidota</taxon>
        <taxon>Cytophagia</taxon>
        <taxon>Cytophagales</taxon>
        <taxon>Persicobacteraceae</taxon>
        <taxon>Fulvitalea</taxon>
    </lineage>
</organism>
<dbReference type="AlphaFoldDB" id="A0AAU9CIG9"/>
<dbReference type="Proteomes" id="UP001348817">
    <property type="component" value="Plasmid pFA2"/>
</dbReference>
<evidence type="ECO:0008006" key="4">
    <source>
        <dbReference type="Google" id="ProtNLM"/>
    </source>
</evidence>
<name>A0AAU9CIG9_9BACT</name>
<dbReference type="InterPro" id="IPR013421">
    <property type="entry name" value="CRISPR-assoc_prot_Cas5_HALMA"/>
</dbReference>
<proteinExistence type="predicted"/>
<dbReference type="GO" id="GO:0051607">
    <property type="term" value="P:defense response to virus"/>
    <property type="evidence" value="ECO:0007669"/>
    <property type="project" value="UniProtKB-KW"/>
</dbReference>
<keyword evidence="1" id="KW-0051">Antiviral defense</keyword>
<evidence type="ECO:0000313" key="2">
    <source>
        <dbReference type="EMBL" id="BDD11924.1"/>
    </source>
</evidence>
<sequence>MRRLISFDLKAEMGFFKKPDINDKIYLSYNTLHKPALLGILGAIAGLGGYRGNSDAKKARFPEYYERLKHLPVGVEPLGSEKGNFAKTNISYNNTTGFASMEAGGNLIVNEQTLLNPAFRVYLLLDDGEELEARLYESVKNQWAEFLPYMGKNDFSVWWDKDEVREYEGAAPFAFDRKFRVRTLFRKTEAVTPYIAKAVAFGFMNFEANREMPFTYFERLPCGFDERLCQYEMDDFVLSNAEFDEQMPRDEAHLFYSLEPDANELVQLC</sequence>
<evidence type="ECO:0000256" key="1">
    <source>
        <dbReference type="ARBA" id="ARBA00023118"/>
    </source>
</evidence>